<dbReference type="AlphaFoldDB" id="A0A485LVG4"/>
<protein>
    <submittedName>
        <fullName evidence="3">Aste57867_25386 protein</fullName>
    </submittedName>
</protein>
<keyword evidence="4" id="KW-1185">Reference proteome</keyword>
<feature type="region of interest" description="Disordered" evidence="1">
    <location>
        <begin position="137"/>
        <end position="158"/>
    </location>
</feature>
<dbReference type="EMBL" id="CAADRA010007554">
    <property type="protein sequence ID" value="VFU02011.1"/>
    <property type="molecule type" value="Genomic_DNA"/>
</dbReference>
<dbReference type="EMBL" id="VJMH01007528">
    <property type="protein sequence ID" value="KAF0682493.1"/>
    <property type="molecule type" value="Genomic_DNA"/>
</dbReference>
<evidence type="ECO:0000313" key="4">
    <source>
        <dbReference type="Proteomes" id="UP000332933"/>
    </source>
</evidence>
<sequence length="158" mass="17914">MALVDTAFDAFVAHSGPHCPLTGESLYSKATIWVMHAMLLLPTSKLPFPNTDSRTMWRLWFKGDVACSNGVPYRRCTRGKGCEMSEGSWSHAKLVIKILVRLQGHSDDALEPMAEETLMDAFDRAFPRYVEQHVGEKYRKSAQPEKSCSSLRKYRQES</sequence>
<organism evidence="3 4">
    <name type="scientific">Aphanomyces stellatus</name>
    <dbReference type="NCBI Taxonomy" id="120398"/>
    <lineage>
        <taxon>Eukaryota</taxon>
        <taxon>Sar</taxon>
        <taxon>Stramenopiles</taxon>
        <taxon>Oomycota</taxon>
        <taxon>Saprolegniomycetes</taxon>
        <taxon>Saprolegniales</taxon>
        <taxon>Verrucalvaceae</taxon>
        <taxon>Aphanomyces</taxon>
    </lineage>
</organism>
<proteinExistence type="predicted"/>
<name>A0A485LVG4_9STRA</name>
<evidence type="ECO:0000313" key="2">
    <source>
        <dbReference type="EMBL" id="KAF0682493.1"/>
    </source>
</evidence>
<accession>A0A485LVG4</accession>
<reference evidence="2" key="2">
    <citation type="submission" date="2019-06" db="EMBL/GenBank/DDBJ databases">
        <title>Genomics analysis of Aphanomyces spp. identifies a new class of oomycete effector associated with host adaptation.</title>
        <authorList>
            <person name="Gaulin E."/>
        </authorList>
    </citation>
    <scope>NUCLEOTIDE SEQUENCE</scope>
    <source>
        <strain evidence="2">CBS 578.67</strain>
    </source>
</reference>
<gene>
    <name evidence="3" type="primary">Aste57867_25386</name>
    <name evidence="2" type="ORF">As57867_025307</name>
    <name evidence="3" type="ORF">ASTE57867_25386</name>
</gene>
<evidence type="ECO:0000313" key="3">
    <source>
        <dbReference type="EMBL" id="VFU02011.1"/>
    </source>
</evidence>
<reference evidence="3 4" key="1">
    <citation type="submission" date="2019-03" db="EMBL/GenBank/DDBJ databases">
        <authorList>
            <person name="Gaulin E."/>
            <person name="Dumas B."/>
        </authorList>
    </citation>
    <scope>NUCLEOTIDE SEQUENCE [LARGE SCALE GENOMIC DNA]</scope>
    <source>
        <strain evidence="3">CBS 568.67</strain>
    </source>
</reference>
<dbReference type="Proteomes" id="UP000332933">
    <property type="component" value="Unassembled WGS sequence"/>
</dbReference>
<evidence type="ECO:0000256" key="1">
    <source>
        <dbReference type="SAM" id="MobiDB-lite"/>
    </source>
</evidence>